<dbReference type="EMBL" id="SROY01000001">
    <property type="protein sequence ID" value="TLX22909.1"/>
    <property type="molecule type" value="Genomic_DNA"/>
</dbReference>
<reference evidence="2 3" key="1">
    <citation type="submission" date="2019-04" db="EMBL/GenBank/DDBJ databases">
        <authorList>
            <person name="Grouzdev D.S."/>
            <person name="Nazina T.N."/>
        </authorList>
    </citation>
    <scope>NUCLEOTIDE SEQUENCE [LARGE SCALE GENOMIC DNA]</scope>
    <source>
        <strain evidence="2 3">SHC 3-19</strain>
    </source>
</reference>
<dbReference type="AlphaFoldDB" id="A0A5R9PHE0"/>
<accession>A0A5R9PHE0</accession>
<evidence type="ECO:0000313" key="2">
    <source>
        <dbReference type="EMBL" id="TLX22909.1"/>
    </source>
</evidence>
<organism evidence="2 3">
    <name type="scientific">Thermomonas fusca</name>
    <dbReference type="NCBI Taxonomy" id="215690"/>
    <lineage>
        <taxon>Bacteria</taxon>
        <taxon>Pseudomonadati</taxon>
        <taxon>Pseudomonadota</taxon>
        <taxon>Gammaproteobacteria</taxon>
        <taxon>Lysobacterales</taxon>
        <taxon>Lysobacteraceae</taxon>
        <taxon>Thermomonas</taxon>
    </lineage>
</organism>
<name>A0A5R9PHE0_9GAMM</name>
<gene>
    <name evidence="2" type="ORF">E5S66_02470</name>
</gene>
<keyword evidence="3" id="KW-1185">Reference proteome</keyword>
<dbReference type="InterPro" id="IPR046582">
    <property type="entry name" value="DUF6630"/>
</dbReference>
<protein>
    <recommendedName>
        <fullName evidence="1">DUF6630 domain-containing protein</fullName>
    </recommendedName>
</protein>
<feature type="domain" description="DUF6630" evidence="1">
    <location>
        <begin position="33"/>
        <end position="174"/>
    </location>
</feature>
<proteinExistence type="predicted"/>
<evidence type="ECO:0000259" key="1">
    <source>
        <dbReference type="Pfam" id="PF20335"/>
    </source>
</evidence>
<evidence type="ECO:0000313" key="3">
    <source>
        <dbReference type="Proteomes" id="UP000308508"/>
    </source>
</evidence>
<sequence>MVSHEYDPDDNFGHAFHALADVDEDDALETVAWQFLLLVNPDDEGAALQQFAALRQALDDAGDGADPGALLREVIDWQAGFHVQEDDAQGLMEALDELVARWRLRIDWGVDDDATEPPDTSVLLQAAFTQLRERHYSLWTVETGEATLAGWITHERDEETMQLVASALGMSARPGIG</sequence>
<dbReference type="Proteomes" id="UP000308508">
    <property type="component" value="Unassembled WGS sequence"/>
</dbReference>
<comment type="caution">
    <text evidence="2">The sequence shown here is derived from an EMBL/GenBank/DDBJ whole genome shotgun (WGS) entry which is preliminary data.</text>
</comment>
<dbReference type="Pfam" id="PF20335">
    <property type="entry name" value="DUF6630"/>
    <property type="match status" value="1"/>
</dbReference>